<evidence type="ECO:0000256" key="1">
    <source>
        <dbReference type="PIRNR" id="PIRNR028944"/>
    </source>
</evidence>
<dbReference type="Gene3D" id="1.50.10.10">
    <property type="match status" value="1"/>
</dbReference>
<dbReference type="EC" id="3.2.1.45" evidence="1"/>
<keyword evidence="6" id="KW-1185">Reference proteome</keyword>
<dbReference type="InterPro" id="IPR006775">
    <property type="entry name" value="GH116_catalytic"/>
</dbReference>
<evidence type="ECO:0000256" key="2">
    <source>
        <dbReference type="SAM" id="MobiDB-lite"/>
    </source>
</evidence>
<evidence type="ECO:0000259" key="4">
    <source>
        <dbReference type="Pfam" id="PF12215"/>
    </source>
</evidence>
<dbReference type="GO" id="GO:0016020">
    <property type="term" value="C:membrane"/>
    <property type="evidence" value="ECO:0007669"/>
    <property type="project" value="InterPro"/>
</dbReference>
<comment type="similarity">
    <text evidence="1">Belongs to the non-lysosomal glucosylceramidase family.</text>
</comment>
<comment type="catalytic activity">
    <reaction evidence="1">
        <text>a beta-D-glucosyl-(1&lt;-&gt;1')-N-acylsphing-4-enine + H2O = an N-acylsphing-4-enine + D-glucose</text>
        <dbReference type="Rhea" id="RHEA:13269"/>
        <dbReference type="ChEBI" id="CHEBI:4167"/>
        <dbReference type="ChEBI" id="CHEBI:15377"/>
        <dbReference type="ChEBI" id="CHEBI:22801"/>
        <dbReference type="ChEBI" id="CHEBI:52639"/>
        <dbReference type="EC" id="3.2.1.45"/>
    </reaction>
</comment>
<dbReference type="EnsemblMetazoa" id="AFAF005988-RA">
    <property type="protein sequence ID" value="AFAF005988-PA"/>
    <property type="gene ID" value="AFAF005988"/>
</dbReference>
<feature type="region of interest" description="Disordered" evidence="2">
    <location>
        <begin position="169"/>
        <end position="198"/>
    </location>
</feature>
<dbReference type="InterPro" id="IPR012341">
    <property type="entry name" value="6hp_glycosidase-like_sf"/>
</dbReference>
<dbReference type="InterPro" id="IPR052566">
    <property type="entry name" value="Non-lysos_glucosylceramidase"/>
</dbReference>
<accession>A0A182Q9Z3</accession>
<dbReference type="GO" id="GO:0008422">
    <property type="term" value="F:beta-glucosidase activity"/>
    <property type="evidence" value="ECO:0007669"/>
    <property type="project" value="TreeGrafter"/>
</dbReference>
<dbReference type="STRING" id="69004.A0A182Q9Z3"/>
<dbReference type="PANTHER" id="PTHR12654:SF0">
    <property type="entry name" value="NON-LYSOSOMAL GLUCOSYLCERAMIDASE"/>
    <property type="match status" value="1"/>
</dbReference>
<dbReference type="VEuPathDB" id="VectorBase:AFAF005988"/>
<dbReference type="PANTHER" id="PTHR12654">
    <property type="entry name" value="BILE ACID BETA-GLUCOSIDASE-RELATED"/>
    <property type="match status" value="1"/>
</dbReference>
<keyword evidence="1" id="KW-0378">Hydrolase</keyword>
<feature type="compositionally biased region" description="Polar residues" evidence="2">
    <location>
        <begin position="169"/>
        <end position="183"/>
    </location>
</feature>
<feature type="domain" description="Glycosyl-hydrolase family 116 N-terminal" evidence="4">
    <location>
        <begin position="107"/>
        <end position="432"/>
    </location>
</feature>
<dbReference type="GO" id="GO:0004348">
    <property type="term" value="F:glucosylceramidase activity"/>
    <property type="evidence" value="ECO:0007669"/>
    <property type="project" value="UniProtKB-EC"/>
</dbReference>
<dbReference type="GO" id="GO:0005975">
    <property type="term" value="P:carbohydrate metabolic process"/>
    <property type="evidence" value="ECO:0007669"/>
    <property type="project" value="InterPro"/>
</dbReference>
<dbReference type="AlphaFoldDB" id="A0A182Q9Z3"/>
<organism evidence="5 6">
    <name type="scientific">Anopheles farauti</name>
    <dbReference type="NCBI Taxonomy" id="69004"/>
    <lineage>
        <taxon>Eukaryota</taxon>
        <taxon>Metazoa</taxon>
        <taxon>Ecdysozoa</taxon>
        <taxon>Arthropoda</taxon>
        <taxon>Hexapoda</taxon>
        <taxon>Insecta</taxon>
        <taxon>Pterygota</taxon>
        <taxon>Neoptera</taxon>
        <taxon>Endopterygota</taxon>
        <taxon>Diptera</taxon>
        <taxon>Nematocera</taxon>
        <taxon>Culicoidea</taxon>
        <taxon>Culicidae</taxon>
        <taxon>Anophelinae</taxon>
        <taxon>Anopheles</taxon>
    </lineage>
</organism>
<dbReference type="PIRSF" id="PIRSF028944">
    <property type="entry name" value="Beta_gluc_GBA2"/>
    <property type="match status" value="1"/>
</dbReference>
<dbReference type="Proteomes" id="UP000075886">
    <property type="component" value="Unassembled WGS sequence"/>
</dbReference>
<keyword evidence="1" id="KW-0443">Lipid metabolism</keyword>
<dbReference type="InterPro" id="IPR024462">
    <property type="entry name" value="GH116_N"/>
</dbReference>
<comment type="function">
    <text evidence="1">Non-lysosomal glucosylceramidase that catalyzes the hydrolysis of glucosylceramide (GlcCer) to free glucose and ceramide.</text>
</comment>
<evidence type="ECO:0000313" key="5">
    <source>
        <dbReference type="EnsemblMetazoa" id="AFAF005988-PA"/>
    </source>
</evidence>
<proteinExistence type="inferred from homology"/>
<keyword evidence="1" id="KW-0326">Glycosidase</keyword>
<feature type="domain" description="Glycosyl-hydrolase family 116 catalytic region" evidence="3">
    <location>
        <begin position="490"/>
        <end position="927"/>
    </location>
</feature>
<dbReference type="Pfam" id="PF04685">
    <property type="entry name" value="DUF608"/>
    <property type="match status" value="1"/>
</dbReference>
<dbReference type="InterPro" id="IPR014551">
    <property type="entry name" value="B_Glucosidase_GBA2-typ"/>
</dbReference>
<dbReference type="InterPro" id="IPR008928">
    <property type="entry name" value="6-hairpin_glycosidase_sf"/>
</dbReference>
<reference evidence="5" key="2">
    <citation type="submission" date="2020-05" db="UniProtKB">
        <authorList>
            <consortium name="EnsemblMetazoa"/>
        </authorList>
    </citation>
    <scope>IDENTIFICATION</scope>
    <source>
        <strain evidence="5">FAR1</strain>
    </source>
</reference>
<protein>
    <recommendedName>
        <fullName evidence="1">Non-lysosomal glucosylceramidase</fullName>
        <shortName evidence="1">NLGase</shortName>
        <ecNumber evidence="1">3.2.1.45</ecNumber>
    </recommendedName>
</protein>
<evidence type="ECO:0000313" key="6">
    <source>
        <dbReference type="Proteomes" id="UP000075886"/>
    </source>
</evidence>
<dbReference type="SUPFAM" id="SSF48208">
    <property type="entry name" value="Six-hairpin glycosidases"/>
    <property type="match status" value="1"/>
</dbReference>
<sequence>MSFATLQFGPPPPCSTTPAVMDVDSVQSMGGDFKQQVSAVPQYGLKLKFDHVFSDTRNQNLRPSIRQLLPIVPMALRYIPYYWKVSREGRQVLMDYWYTENGKQIYGAPLGGIGAGTIGRGFAGEFCRYQLKPGLYEYNTVHANQFIVTIKDEAGATIFHSLLSTYSNRSTNDQQHASSNRGSTKSRRYSRPKNPLGSWESALDASKCSYTALYPRAWSEYDLSEHGIRLVQRQISPIIPHDYKESSLPCGVFVWTVENVCDKDRQVTLTFTFKNGTGTKKQDADGASETSAFAQGSARGVAIRQTIADMPCTYCVSCRGSSEINLTRCERFDPTGNGEKLWNELKEHGQLTEKCNDETLKSKDVAVAVSGQILVQPGTSSQLEFALVWDMPKVHFQKRGKEYHRYYTKYFGKSGDAGPIISDYALNNYGKWERLIDEWQRPILDDADLPDWYKSAIFNELYFIADGGSVWFTMDDQNDLPYDDPRLAYGRYSYLEGHEYRMYSTYDVHFYASHALASLWPNLQVSIQYDYKDSIEREITEGRKHLYDGKVIPRKIKNSVPHDLGDPAEEPFDLINAYPIHDVSEWRDLNIKFILQVYRDYYTLNHYAQLNAENASKFSSIEFIDKESMYDTYIQDNRNRPNTNGGSSPVDNKAANRKSASMYINETNGKVYLMDALTYLKAMYPACRTVLERSLEWDKDDDGLIENSKSPDQTYDTWVMDGPSAYCGGLWLASLHCMSTMASLLDQAEDSDRYKTILEKGRASFEEKLWNGTYYRFDAQSGSKNSIMSDQLCGHWYLRACGFDYDVFPKENVRLAMRTIYENNVMRFCAGQLGAVNGYVPNGQPNKDGRPDTSTIQGEEVWTGVTYALASTMIHEGMFEEAFQTAGGLYRALSERIGMNFETPEAVYAERHYRAIGYMRPLSIWSMQTAWEMKKLRRD</sequence>
<evidence type="ECO:0000259" key="3">
    <source>
        <dbReference type="Pfam" id="PF04685"/>
    </source>
</evidence>
<dbReference type="GO" id="GO:0006680">
    <property type="term" value="P:glucosylceramide catabolic process"/>
    <property type="evidence" value="ECO:0007669"/>
    <property type="project" value="InterPro"/>
</dbReference>
<dbReference type="Pfam" id="PF12215">
    <property type="entry name" value="Glyco_hydr_116N"/>
    <property type="match status" value="1"/>
</dbReference>
<name>A0A182Q9Z3_9DIPT</name>
<keyword evidence="1" id="KW-0472">Membrane</keyword>
<dbReference type="EMBL" id="AXCN02000732">
    <property type="status" value="NOT_ANNOTATED_CDS"/>
    <property type="molecule type" value="Genomic_DNA"/>
</dbReference>
<reference evidence="6" key="1">
    <citation type="submission" date="2014-01" db="EMBL/GenBank/DDBJ databases">
        <title>The Genome Sequence of Anopheles farauti FAR1 (V2).</title>
        <authorList>
            <consortium name="The Broad Institute Genomics Platform"/>
            <person name="Neafsey D.E."/>
            <person name="Besansky N."/>
            <person name="Howell P."/>
            <person name="Walton C."/>
            <person name="Young S.K."/>
            <person name="Zeng Q."/>
            <person name="Gargeya S."/>
            <person name="Fitzgerald M."/>
            <person name="Haas B."/>
            <person name="Abouelleil A."/>
            <person name="Allen A.W."/>
            <person name="Alvarado L."/>
            <person name="Arachchi H.M."/>
            <person name="Berlin A.M."/>
            <person name="Chapman S.B."/>
            <person name="Gainer-Dewar J."/>
            <person name="Goldberg J."/>
            <person name="Griggs A."/>
            <person name="Gujja S."/>
            <person name="Hansen M."/>
            <person name="Howarth C."/>
            <person name="Imamovic A."/>
            <person name="Ireland A."/>
            <person name="Larimer J."/>
            <person name="McCowan C."/>
            <person name="Murphy C."/>
            <person name="Pearson M."/>
            <person name="Poon T.W."/>
            <person name="Priest M."/>
            <person name="Roberts A."/>
            <person name="Saif S."/>
            <person name="Shea T."/>
            <person name="Sisk P."/>
            <person name="Sykes S."/>
            <person name="Wortman J."/>
            <person name="Nusbaum C."/>
            <person name="Birren B."/>
        </authorList>
    </citation>
    <scope>NUCLEOTIDE SEQUENCE [LARGE SCALE GENOMIC DNA]</scope>
    <source>
        <strain evidence="6">FAR1</strain>
    </source>
</reference>